<dbReference type="Proteomes" id="UP000677054">
    <property type="component" value="Unassembled WGS sequence"/>
</dbReference>
<dbReference type="GO" id="GO:0003723">
    <property type="term" value="F:RNA binding"/>
    <property type="evidence" value="ECO:0007669"/>
    <property type="project" value="UniProtKB-UniRule"/>
</dbReference>
<dbReference type="EMBL" id="CAJPEV010000034">
    <property type="protein sequence ID" value="CAG0879199.1"/>
    <property type="molecule type" value="Genomic_DNA"/>
</dbReference>
<feature type="region of interest" description="Disordered" evidence="3">
    <location>
        <begin position="480"/>
        <end position="610"/>
    </location>
</feature>
<dbReference type="Gene3D" id="3.30.70.330">
    <property type="match status" value="3"/>
</dbReference>
<feature type="domain" description="RRM" evidence="4">
    <location>
        <begin position="166"/>
        <end position="248"/>
    </location>
</feature>
<evidence type="ECO:0000256" key="2">
    <source>
        <dbReference type="PROSITE-ProRule" id="PRU00176"/>
    </source>
</evidence>
<feature type="domain" description="RRM" evidence="4">
    <location>
        <begin position="323"/>
        <end position="393"/>
    </location>
</feature>
<dbReference type="Pfam" id="PF00076">
    <property type="entry name" value="RRM_1"/>
    <property type="match status" value="2"/>
</dbReference>
<evidence type="ECO:0000313" key="6">
    <source>
        <dbReference type="Proteomes" id="UP000677054"/>
    </source>
</evidence>
<protein>
    <recommendedName>
        <fullName evidence="4">RRM domain-containing protein</fullName>
    </recommendedName>
</protein>
<dbReference type="PANTHER" id="PTHR21245">
    <property type="entry name" value="HETEROGENEOUS NUCLEAR RIBONUCLEOPROTEIN"/>
    <property type="match status" value="1"/>
</dbReference>
<dbReference type="SUPFAM" id="SSF54928">
    <property type="entry name" value="RNA-binding domain, RBD"/>
    <property type="match status" value="3"/>
</dbReference>
<evidence type="ECO:0000313" key="5">
    <source>
        <dbReference type="EMBL" id="CAD7240460.1"/>
    </source>
</evidence>
<dbReference type="InterPro" id="IPR035979">
    <property type="entry name" value="RBD_domain_sf"/>
</dbReference>
<gene>
    <name evidence="5" type="ORF">DSTB1V02_LOCUS483</name>
</gene>
<accession>A0A7R8ZXE8</accession>
<name>A0A7R8ZXE8_9CRUS</name>
<dbReference type="FunFam" id="3.30.70.330:FF:000213">
    <property type="entry name" value="Uncharacterized protein, isoform R"/>
    <property type="match status" value="1"/>
</dbReference>
<feature type="compositionally biased region" description="Polar residues" evidence="3">
    <location>
        <begin position="583"/>
        <end position="598"/>
    </location>
</feature>
<dbReference type="EMBL" id="LR899551">
    <property type="protein sequence ID" value="CAD7240460.1"/>
    <property type="molecule type" value="Genomic_DNA"/>
</dbReference>
<keyword evidence="6" id="KW-1185">Reference proteome</keyword>
<evidence type="ECO:0000256" key="3">
    <source>
        <dbReference type="SAM" id="MobiDB-lite"/>
    </source>
</evidence>
<organism evidence="5">
    <name type="scientific">Darwinula stevensoni</name>
    <dbReference type="NCBI Taxonomy" id="69355"/>
    <lineage>
        <taxon>Eukaryota</taxon>
        <taxon>Metazoa</taxon>
        <taxon>Ecdysozoa</taxon>
        <taxon>Arthropoda</taxon>
        <taxon>Crustacea</taxon>
        <taxon>Oligostraca</taxon>
        <taxon>Ostracoda</taxon>
        <taxon>Podocopa</taxon>
        <taxon>Podocopida</taxon>
        <taxon>Darwinulocopina</taxon>
        <taxon>Darwinuloidea</taxon>
        <taxon>Darwinulidae</taxon>
        <taxon>Darwinula</taxon>
    </lineage>
</organism>
<feature type="compositionally biased region" description="Gly residues" evidence="3">
    <location>
        <begin position="505"/>
        <end position="528"/>
    </location>
</feature>
<feature type="compositionally biased region" description="Low complexity" evidence="3">
    <location>
        <begin position="550"/>
        <end position="562"/>
    </location>
</feature>
<sequence length="610" mass="67641">MASAVASNDISMEEVKVMDVKEEPMDQSEVSEELQKWIDAGLDPQVAEKVEEICKSGKLDHSDLDERALEALKEFPISGAIAVLKQFEDSNLDHVSNKSAYLCGVMKTYRQKSKSSPGQPPTGMKGPDEEKINAILERTGYKLDVTTGQRKYGHPSQEMDEPGSGCEVFCGKIPKDVFEDELIPLFEKCGTIHNLRLMMDPMTGTNRGFCFVTFTSRSAAQQAVKEVCNFLFCGLFSSKNHFIDERDSEGHEAGLIDAIIYSSPDDRKKNRGFCFLEYDSHKSASLAKRRLSSGRIKVWGCDIIVDWADPQEEPDQEIMSKVKVLYVRNLTQKASEDDLKETFERFGAIERVKKIKDYAFIHFSDREDAIKAMEELQGKDLGGAPIEISLAKPPSDKRKKEEVLRKREVRMMQMMSSRGGLLIPPGGMRGGRGSLLRNPLGRGDYDYDYDYYGYCDYRGGYSDPYYDDFYRYDDYYDYPPPPAPMPPPPPPSALPRGRGLPPPMGRGGRGGTMGGGRGMGGGGPMGGPGAPPPPPSPTMRGRGHMRGQAPRGSPRGRGFPPGIAGKRKLDTNQNQGDSKRRSQPPTGNHLSNGGSTNEPFYADSFGQQWN</sequence>
<keyword evidence="1 2" id="KW-0694">RNA-binding</keyword>
<evidence type="ECO:0000259" key="4">
    <source>
        <dbReference type="PROSITE" id="PS50102"/>
    </source>
</evidence>
<dbReference type="InterPro" id="IPR041337">
    <property type="entry name" value="hnRNP_Q_AcD"/>
</dbReference>
<dbReference type="AlphaFoldDB" id="A0A7R8ZXE8"/>
<reference evidence="5" key="1">
    <citation type="submission" date="2020-11" db="EMBL/GenBank/DDBJ databases">
        <authorList>
            <person name="Tran Van P."/>
        </authorList>
    </citation>
    <scope>NUCLEOTIDE SEQUENCE</scope>
</reference>
<dbReference type="OrthoDB" id="3800936at2759"/>
<dbReference type="CDD" id="cd12251">
    <property type="entry name" value="RRM3_hnRNPR_like"/>
    <property type="match status" value="1"/>
</dbReference>
<dbReference type="Pfam" id="PF18360">
    <property type="entry name" value="hnRNP_Q_AcD"/>
    <property type="match status" value="1"/>
</dbReference>
<dbReference type="InterPro" id="IPR012677">
    <property type="entry name" value="Nucleotide-bd_a/b_plait_sf"/>
</dbReference>
<dbReference type="FunFam" id="3.30.70.330:FF:000023">
    <property type="entry name" value="Heterogeneous nuclear ribonucleoprotein q isoform"/>
    <property type="match status" value="1"/>
</dbReference>
<evidence type="ECO:0000256" key="1">
    <source>
        <dbReference type="ARBA" id="ARBA00022884"/>
    </source>
</evidence>
<dbReference type="SMART" id="SM00360">
    <property type="entry name" value="RRM"/>
    <property type="match status" value="2"/>
</dbReference>
<dbReference type="PROSITE" id="PS50102">
    <property type="entry name" value="RRM"/>
    <property type="match status" value="2"/>
</dbReference>
<dbReference type="CDD" id="cd12249">
    <property type="entry name" value="RRM1_hnRNPR_like"/>
    <property type="match status" value="1"/>
</dbReference>
<dbReference type="InterPro" id="IPR000504">
    <property type="entry name" value="RRM_dom"/>
</dbReference>
<feature type="compositionally biased region" description="Pro residues" evidence="3">
    <location>
        <begin position="480"/>
        <end position="493"/>
    </location>
</feature>
<proteinExistence type="predicted"/>